<evidence type="ECO:0000256" key="4">
    <source>
        <dbReference type="ARBA" id="ARBA00022692"/>
    </source>
</evidence>
<feature type="compositionally biased region" description="Polar residues" evidence="8">
    <location>
        <begin position="364"/>
        <end position="375"/>
    </location>
</feature>
<dbReference type="AlphaFoldDB" id="A0A1B6DZ14"/>
<evidence type="ECO:0000256" key="7">
    <source>
        <dbReference type="RuleBase" id="RU368041"/>
    </source>
</evidence>
<feature type="compositionally biased region" description="Basic residues" evidence="8">
    <location>
        <begin position="229"/>
        <end position="238"/>
    </location>
</feature>
<evidence type="ECO:0000256" key="1">
    <source>
        <dbReference type="ARBA" id="ARBA00004651"/>
    </source>
</evidence>
<evidence type="ECO:0000256" key="8">
    <source>
        <dbReference type="SAM" id="MobiDB-lite"/>
    </source>
</evidence>
<comment type="subcellular location">
    <subcellularLocation>
        <location evidence="1 7">Cell membrane</location>
        <topology evidence="1 7">Multi-pass membrane protein</topology>
    </subcellularLocation>
</comment>
<evidence type="ECO:0000256" key="3">
    <source>
        <dbReference type="ARBA" id="ARBA00022475"/>
    </source>
</evidence>
<evidence type="ECO:0000256" key="2">
    <source>
        <dbReference type="ARBA" id="ARBA00006364"/>
    </source>
</evidence>
<sequence>MGFCTKRNLLLSTCVIQLIVTVWRQVFDFLGYMWGPILANFFQIIFVIFGFFGVCQYRAKYTIAYSVWCFFWCCWNIFVICFYLDVGILDKESSLLNLGTGSVSWWESNGPGCKPVFHVNLTTIETVPPWLPPRPNSVTDCVILYHHLEALQASIHVALSILGLIFGISICKSLLEEDDSLSTSKKNKNYKGPLPLYSIEYSTRRPEDNDDCEIQEDPESRLSSPRPMTPRRVKRRSVNSRGTTSNNTHRNNILPQYYNNIPHLNSRRHTNHSRSSTRSSQRHRAPHQNPVTRLIEQQQKSMHQAYLGNSVDPGRLTGHCNPLYQQSSTHSLDQDCERPPSARSTYSNYHGTRAFSYTGGPTGQVPQHSSTSSFLSHGPPAYNMHLPKDSETVI</sequence>
<keyword evidence="4 7" id="KW-0812">Transmembrane</keyword>
<comment type="caution">
    <text evidence="7">Lacks conserved residue(s) required for the propagation of feature annotation.</text>
</comment>
<evidence type="ECO:0000256" key="5">
    <source>
        <dbReference type="ARBA" id="ARBA00022989"/>
    </source>
</evidence>
<gene>
    <name evidence="9" type="ORF">g.33500</name>
</gene>
<feature type="region of interest" description="Disordered" evidence="8">
    <location>
        <begin position="204"/>
        <end position="290"/>
    </location>
</feature>
<evidence type="ECO:0000256" key="6">
    <source>
        <dbReference type="ARBA" id="ARBA00023136"/>
    </source>
</evidence>
<feature type="transmembrane region" description="Helical" evidence="7">
    <location>
        <begin position="67"/>
        <end position="89"/>
    </location>
</feature>
<keyword evidence="5 7" id="KW-1133">Transmembrane helix</keyword>
<proteinExistence type="inferred from homology"/>
<keyword evidence="6 7" id="KW-0472">Membrane</keyword>
<dbReference type="PANTHER" id="PTHR13084">
    <property type="entry name" value="T-CELL LYMPHOMA BREAKPOINT-ASSOCIATED TARGET 1-RELATED"/>
    <property type="match status" value="1"/>
</dbReference>
<reference evidence="9" key="1">
    <citation type="submission" date="2015-12" db="EMBL/GenBank/DDBJ databases">
        <title>De novo transcriptome assembly of four potential Pierce s Disease insect vectors from Arizona vineyards.</title>
        <authorList>
            <person name="Tassone E.E."/>
        </authorList>
    </citation>
    <scope>NUCLEOTIDE SEQUENCE</scope>
</reference>
<dbReference type="EMBL" id="GEDC01006378">
    <property type="protein sequence ID" value="JAS30920.1"/>
    <property type="molecule type" value="Transcribed_RNA"/>
</dbReference>
<dbReference type="GO" id="GO:0002028">
    <property type="term" value="P:regulation of sodium ion transport"/>
    <property type="evidence" value="ECO:0007669"/>
    <property type="project" value="UniProtKB-UniRule"/>
</dbReference>
<keyword evidence="3 7" id="KW-1003">Cell membrane</keyword>
<feature type="compositionally biased region" description="Polar residues" evidence="8">
    <location>
        <begin position="239"/>
        <end position="263"/>
    </location>
</feature>
<protein>
    <recommendedName>
        <fullName evidence="7">Sodium/potassium-transporting ATPase subunit beta-1-interacting protein</fullName>
        <shortName evidence="7">Na(+)/K(+)-transporting ATPase subunit beta-1-interacting protein</shortName>
    </recommendedName>
</protein>
<feature type="region of interest" description="Disordered" evidence="8">
    <location>
        <begin position="361"/>
        <end position="394"/>
    </location>
</feature>
<feature type="compositionally biased region" description="Acidic residues" evidence="8">
    <location>
        <begin position="208"/>
        <end position="217"/>
    </location>
</feature>
<dbReference type="Pfam" id="PF05640">
    <property type="entry name" value="NKAIN"/>
    <property type="match status" value="1"/>
</dbReference>
<dbReference type="InterPro" id="IPR008516">
    <property type="entry name" value="Na/K-Atpase_Interacting"/>
</dbReference>
<feature type="transmembrane region" description="Helical" evidence="7">
    <location>
        <begin position="34"/>
        <end position="55"/>
    </location>
</feature>
<organism evidence="9">
    <name type="scientific">Clastoptera arizonana</name>
    <name type="common">Arizona spittle bug</name>
    <dbReference type="NCBI Taxonomy" id="38151"/>
    <lineage>
        <taxon>Eukaryota</taxon>
        <taxon>Metazoa</taxon>
        <taxon>Ecdysozoa</taxon>
        <taxon>Arthropoda</taxon>
        <taxon>Hexapoda</taxon>
        <taxon>Insecta</taxon>
        <taxon>Pterygota</taxon>
        <taxon>Neoptera</taxon>
        <taxon>Paraneoptera</taxon>
        <taxon>Hemiptera</taxon>
        <taxon>Auchenorrhyncha</taxon>
        <taxon>Cercopoidea</taxon>
        <taxon>Clastopteridae</taxon>
        <taxon>Clastoptera</taxon>
    </lineage>
</organism>
<dbReference type="PANTHER" id="PTHR13084:SF6">
    <property type="entry name" value="SODIUM_POTASSIUM-TRANSPORTING ATPASE SUBUNIT BETA-1-INTERACTING PROTEIN"/>
    <property type="match status" value="1"/>
</dbReference>
<evidence type="ECO:0000313" key="9">
    <source>
        <dbReference type="EMBL" id="JAS30920.1"/>
    </source>
</evidence>
<accession>A0A1B6DZ14</accession>
<name>A0A1B6DZ14_9HEMI</name>
<dbReference type="GO" id="GO:0005886">
    <property type="term" value="C:plasma membrane"/>
    <property type="evidence" value="ECO:0007669"/>
    <property type="project" value="UniProtKB-SubCell"/>
</dbReference>
<comment type="similarity">
    <text evidence="2 7">Belongs to the NKAIN family.</text>
</comment>